<gene>
    <name evidence="6" type="ORF">SAMN04488563_4347</name>
</gene>
<organism evidence="6 7">
    <name type="scientific">Jiangella alkaliphila</name>
    <dbReference type="NCBI Taxonomy" id="419479"/>
    <lineage>
        <taxon>Bacteria</taxon>
        <taxon>Bacillati</taxon>
        <taxon>Actinomycetota</taxon>
        <taxon>Actinomycetes</taxon>
        <taxon>Jiangellales</taxon>
        <taxon>Jiangellaceae</taxon>
        <taxon>Jiangella</taxon>
    </lineage>
</organism>
<feature type="DNA-binding region" description="H-T-H motif" evidence="4">
    <location>
        <begin position="28"/>
        <end position="47"/>
    </location>
</feature>
<keyword evidence="3" id="KW-0804">Transcription</keyword>
<protein>
    <submittedName>
        <fullName evidence="6">Regulatory protein, tetR family</fullName>
    </submittedName>
</protein>
<dbReference type="PROSITE" id="PS50977">
    <property type="entry name" value="HTH_TETR_2"/>
    <property type="match status" value="1"/>
</dbReference>
<keyword evidence="7" id="KW-1185">Reference proteome</keyword>
<evidence type="ECO:0000256" key="2">
    <source>
        <dbReference type="ARBA" id="ARBA00023125"/>
    </source>
</evidence>
<reference evidence="7" key="1">
    <citation type="submission" date="2016-10" db="EMBL/GenBank/DDBJ databases">
        <authorList>
            <person name="Varghese N."/>
            <person name="Submissions S."/>
        </authorList>
    </citation>
    <scope>NUCLEOTIDE SEQUENCE [LARGE SCALE GENOMIC DNA]</scope>
    <source>
        <strain evidence="7">DSM 45079</strain>
    </source>
</reference>
<dbReference type="SUPFAM" id="SSF48498">
    <property type="entry name" value="Tetracyclin repressor-like, C-terminal domain"/>
    <property type="match status" value="1"/>
</dbReference>
<evidence type="ECO:0000256" key="3">
    <source>
        <dbReference type="ARBA" id="ARBA00023163"/>
    </source>
</evidence>
<sequence length="173" mass="18469">MRADGRRNREALVTAAAKVFAEAGPDAPLDDIARRAGVGNATLYRHFPTRRALLAAVYVDELTALWDYAELLREQEAPADALHAWLRALATQLAHTRELALAADADGDWYASVRAAVAGLLTAAQRAGEVRTDVTAADLLALVRGVALTSASPDQQARLLDLVCHAVATGRHP</sequence>
<dbReference type="STRING" id="419479.SAMN04488563_4347"/>
<dbReference type="Pfam" id="PF00440">
    <property type="entry name" value="TetR_N"/>
    <property type="match status" value="1"/>
</dbReference>
<dbReference type="InterPro" id="IPR001647">
    <property type="entry name" value="HTH_TetR"/>
</dbReference>
<name>A0A1H2KUM3_9ACTN</name>
<dbReference type="AlphaFoldDB" id="A0A1H2KUM3"/>
<dbReference type="Proteomes" id="UP000182977">
    <property type="component" value="Chromosome I"/>
</dbReference>
<evidence type="ECO:0000313" key="7">
    <source>
        <dbReference type="Proteomes" id="UP000182977"/>
    </source>
</evidence>
<dbReference type="InterPro" id="IPR050109">
    <property type="entry name" value="HTH-type_TetR-like_transc_reg"/>
</dbReference>
<dbReference type="Gene3D" id="1.10.357.10">
    <property type="entry name" value="Tetracycline Repressor, domain 2"/>
    <property type="match status" value="1"/>
</dbReference>
<evidence type="ECO:0000259" key="5">
    <source>
        <dbReference type="PROSITE" id="PS50977"/>
    </source>
</evidence>
<dbReference type="GO" id="GO:0003700">
    <property type="term" value="F:DNA-binding transcription factor activity"/>
    <property type="evidence" value="ECO:0007669"/>
    <property type="project" value="TreeGrafter"/>
</dbReference>
<dbReference type="PANTHER" id="PTHR30055">
    <property type="entry name" value="HTH-TYPE TRANSCRIPTIONAL REGULATOR RUTR"/>
    <property type="match status" value="1"/>
</dbReference>
<dbReference type="InterPro" id="IPR009057">
    <property type="entry name" value="Homeodomain-like_sf"/>
</dbReference>
<evidence type="ECO:0000256" key="1">
    <source>
        <dbReference type="ARBA" id="ARBA00023015"/>
    </source>
</evidence>
<dbReference type="OrthoDB" id="3295174at2"/>
<dbReference type="PRINTS" id="PR00455">
    <property type="entry name" value="HTHTETR"/>
</dbReference>
<evidence type="ECO:0000313" key="6">
    <source>
        <dbReference type="EMBL" id="SDU72457.1"/>
    </source>
</evidence>
<dbReference type="RefSeq" id="WP_046772298.1">
    <property type="nucleotide sequence ID" value="NZ_LBMC01000059.1"/>
</dbReference>
<accession>A0A1H2KUM3</accession>
<dbReference type="Pfam" id="PF21597">
    <property type="entry name" value="TetR_C_43"/>
    <property type="match status" value="1"/>
</dbReference>
<dbReference type="InterPro" id="IPR049445">
    <property type="entry name" value="TetR_SbtR-like_C"/>
</dbReference>
<keyword evidence="1" id="KW-0805">Transcription regulation</keyword>
<feature type="domain" description="HTH tetR-type" evidence="5">
    <location>
        <begin position="6"/>
        <end position="65"/>
    </location>
</feature>
<dbReference type="PANTHER" id="PTHR30055:SF234">
    <property type="entry name" value="HTH-TYPE TRANSCRIPTIONAL REGULATOR BETI"/>
    <property type="match status" value="1"/>
</dbReference>
<dbReference type="SUPFAM" id="SSF46689">
    <property type="entry name" value="Homeodomain-like"/>
    <property type="match status" value="1"/>
</dbReference>
<dbReference type="InterPro" id="IPR036271">
    <property type="entry name" value="Tet_transcr_reg_TetR-rel_C_sf"/>
</dbReference>
<dbReference type="EMBL" id="LT629791">
    <property type="protein sequence ID" value="SDU72457.1"/>
    <property type="molecule type" value="Genomic_DNA"/>
</dbReference>
<dbReference type="GO" id="GO:0000976">
    <property type="term" value="F:transcription cis-regulatory region binding"/>
    <property type="evidence" value="ECO:0007669"/>
    <property type="project" value="TreeGrafter"/>
</dbReference>
<evidence type="ECO:0000256" key="4">
    <source>
        <dbReference type="PROSITE-ProRule" id="PRU00335"/>
    </source>
</evidence>
<proteinExistence type="predicted"/>
<keyword evidence="2 4" id="KW-0238">DNA-binding</keyword>